<evidence type="ECO:0000256" key="2">
    <source>
        <dbReference type="ARBA" id="ARBA00023002"/>
    </source>
</evidence>
<evidence type="ECO:0000313" key="4">
    <source>
        <dbReference type="EMBL" id="MDO6457645.1"/>
    </source>
</evidence>
<dbReference type="Gene3D" id="3.40.50.720">
    <property type="entry name" value="NAD(P)-binding Rossmann-like Domain"/>
    <property type="match status" value="1"/>
</dbReference>
<dbReference type="EMBL" id="JAUOPJ010000009">
    <property type="protein sequence ID" value="MDO6457645.1"/>
    <property type="molecule type" value="Genomic_DNA"/>
</dbReference>
<keyword evidence="3" id="KW-0520">NAD</keyword>
<dbReference type="InterPro" id="IPR051122">
    <property type="entry name" value="SDR_DHRS6-like"/>
</dbReference>
<reference evidence="4" key="1">
    <citation type="submission" date="2023-07" db="EMBL/GenBank/DDBJ databases">
        <title>Genome content predicts the carbon catabolic preferences of heterotrophic bacteria.</title>
        <authorList>
            <person name="Gralka M."/>
        </authorList>
    </citation>
    <scope>NUCLEOTIDE SEQUENCE</scope>
    <source>
        <strain evidence="4">I2M02</strain>
    </source>
</reference>
<keyword evidence="2" id="KW-0560">Oxidoreductase</keyword>
<dbReference type="GO" id="GO:0016491">
    <property type="term" value="F:oxidoreductase activity"/>
    <property type="evidence" value="ECO:0007669"/>
    <property type="project" value="UniProtKB-KW"/>
</dbReference>
<dbReference type="FunFam" id="3.40.50.720:FF:000084">
    <property type="entry name" value="Short-chain dehydrogenase reductase"/>
    <property type="match status" value="1"/>
</dbReference>
<dbReference type="InterPro" id="IPR036291">
    <property type="entry name" value="NAD(P)-bd_dom_sf"/>
</dbReference>
<dbReference type="PRINTS" id="PR00081">
    <property type="entry name" value="GDHRDH"/>
</dbReference>
<protein>
    <submittedName>
        <fullName evidence="4">SDR family oxidoreductase</fullName>
    </submittedName>
</protein>
<comment type="caution">
    <text evidence="4">The sequence shown here is derived from an EMBL/GenBank/DDBJ whole genome shotgun (WGS) entry which is preliminary data.</text>
</comment>
<evidence type="ECO:0000313" key="5">
    <source>
        <dbReference type="Proteomes" id="UP001169823"/>
    </source>
</evidence>
<organism evidence="4 5">
    <name type="scientific">Celeribacter halophilus</name>
    <dbReference type="NCBI Taxonomy" id="576117"/>
    <lineage>
        <taxon>Bacteria</taxon>
        <taxon>Pseudomonadati</taxon>
        <taxon>Pseudomonadota</taxon>
        <taxon>Alphaproteobacteria</taxon>
        <taxon>Rhodobacterales</taxon>
        <taxon>Roseobacteraceae</taxon>
        <taxon>Celeribacter</taxon>
    </lineage>
</organism>
<dbReference type="PRINTS" id="PR00080">
    <property type="entry name" value="SDRFAMILY"/>
</dbReference>
<name>A0AAW7XUG2_9RHOB</name>
<dbReference type="Pfam" id="PF13561">
    <property type="entry name" value="adh_short_C2"/>
    <property type="match status" value="1"/>
</dbReference>
<dbReference type="Proteomes" id="UP001169823">
    <property type="component" value="Unassembled WGS sequence"/>
</dbReference>
<dbReference type="RefSeq" id="WP_303483309.1">
    <property type="nucleotide sequence ID" value="NZ_JAUOPJ010000009.1"/>
</dbReference>
<dbReference type="AlphaFoldDB" id="A0AAW7XUG2"/>
<accession>A0AAW7XUG2</accession>
<gene>
    <name evidence="4" type="ORF">Q4494_11195</name>
</gene>
<dbReference type="SUPFAM" id="SSF51735">
    <property type="entry name" value="NAD(P)-binding Rossmann-fold domains"/>
    <property type="match status" value="1"/>
</dbReference>
<evidence type="ECO:0000256" key="3">
    <source>
        <dbReference type="ARBA" id="ARBA00023027"/>
    </source>
</evidence>
<comment type="similarity">
    <text evidence="1">Belongs to the short-chain dehydrogenases/reductases (SDR) family.</text>
</comment>
<dbReference type="InterPro" id="IPR002347">
    <property type="entry name" value="SDR_fam"/>
</dbReference>
<dbReference type="PANTHER" id="PTHR43477:SF4">
    <property type="entry name" value="DEHYDROGENASE_REDUCTASE SDR FAMILY MEMBER 6"/>
    <property type="match status" value="1"/>
</dbReference>
<evidence type="ECO:0000256" key="1">
    <source>
        <dbReference type="ARBA" id="ARBA00006484"/>
    </source>
</evidence>
<proteinExistence type="inferred from homology"/>
<dbReference type="PANTHER" id="PTHR43477">
    <property type="entry name" value="DIHYDROANTICAPSIN 7-DEHYDROGENASE"/>
    <property type="match status" value="1"/>
</dbReference>
<sequence>MANRRGDVIMGSDMTLKGKTILITAAGQGIGAASALACAKAGAKVYATDVNADLLTKMSGVEGIETRVLDVTDVAAIDALAAELPDLDGLFNCAGVVHHGSILELDDAAWEFSLNLNITSMVRMCRAFVPGLLRRAESEGSASILNMSSMASSEKGFVQRTAYGATKAAVIGLTKAIAADFVAQNLRCNALCPGTVDTPALQGRIQAAPDPVQAEKDFIARQPMGRLATVDDLTPTVVHLLSDGSSFITGQSVLVDGGCTI</sequence>